<name>F6CRM6_MARPP</name>
<proteinExistence type="predicted"/>
<keyword evidence="2" id="KW-1185">Reference proteome</keyword>
<organism evidence="1 2">
    <name type="scientific">Marinomonas posidonica (strain CECT 7376 / NCIMB 14433 / IVIA-Po-181)</name>
    <dbReference type="NCBI Taxonomy" id="491952"/>
    <lineage>
        <taxon>Bacteria</taxon>
        <taxon>Pseudomonadati</taxon>
        <taxon>Pseudomonadota</taxon>
        <taxon>Gammaproteobacteria</taxon>
        <taxon>Oceanospirillales</taxon>
        <taxon>Oceanospirillaceae</taxon>
        <taxon>Marinomonas</taxon>
    </lineage>
</organism>
<protein>
    <submittedName>
        <fullName evidence="1">Uncharacterized protein</fullName>
    </submittedName>
</protein>
<dbReference type="HOGENOM" id="CLU_713308_0_0_6"/>
<dbReference type="KEGG" id="mpc:Mar181_0733"/>
<reference evidence="1 2" key="1">
    <citation type="journal article" date="2012" name="Stand. Genomic Sci.">
        <title>Complete genome sequence of Marinomonas posidonica type strain (IVIA-Po-181(T)).</title>
        <authorList>
            <person name="Lucas-Elio P."/>
            <person name="Goodwin L."/>
            <person name="Woyke T."/>
            <person name="Pitluck S."/>
            <person name="Nolan M."/>
            <person name="Kyrpides N.C."/>
            <person name="Detter J.C."/>
            <person name="Copeland A."/>
            <person name="Lu M."/>
            <person name="Bruce D."/>
            <person name="Detter C."/>
            <person name="Tapia R."/>
            <person name="Han S."/>
            <person name="Land M.L."/>
            <person name="Ivanova N."/>
            <person name="Mikhailova N."/>
            <person name="Johnston A.W."/>
            <person name="Sanchez-Amat A."/>
        </authorList>
    </citation>
    <scope>NUCLEOTIDE SEQUENCE [LARGE SCALE GENOMIC DNA]</scope>
    <source>
        <strain evidence="2">CECT 7376 / NCIMB 14433 / IVIA-Po-181</strain>
    </source>
</reference>
<dbReference type="AlphaFoldDB" id="F6CRM6"/>
<sequence length="387" mass="43810">MMLQLGRITIIGLVSKMALNPPSVYAESLGYTLGSSSIEADLQAGHKASSYQNSSLYYQPSLNLQSTILGGTYGLQGLYGYSLYSPEDKADEAQSQTLKMSSFWSPTSSNTFFLNSNVKQEDEQRGTGLTSDLENINDELNSFEDHSANARYVFSQSGQKSLYFLAGYAFDKKHYKSDTNLALNANLNEQTRSLDLGYQWLEDKKIYYKYEKVKQEYPDVIDRSKNSKSTISALGITWPISFITDLSITYGKENKKLDLNHSSLTTSYWNGVLTWSPLPHSHFTIKSAISQKPNTKVNQTQNKESGLTVEWNYIRTPNHTISLSAQKSIKKSIINKIKDTEKITLLNVSNKYRKYKLSANYEIKEFSSSSKEWALYLSIGYNFEKTL</sequence>
<evidence type="ECO:0000313" key="2">
    <source>
        <dbReference type="Proteomes" id="UP000009230"/>
    </source>
</evidence>
<dbReference type="RefSeq" id="WP_013795266.1">
    <property type="nucleotide sequence ID" value="NC_015559.1"/>
</dbReference>
<dbReference type="Proteomes" id="UP000009230">
    <property type="component" value="Chromosome"/>
</dbReference>
<dbReference type="eggNOG" id="ENOG502ZW6Z">
    <property type="taxonomic scope" value="Bacteria"/>
</dbReference>
<dbReference type="STRING" id="491952.Mar181_0733"/>
<evidence type="ECO:0000313" key="1">
    <source>
        <dbReference type="EMBL" id="AEF53789.1"/>
    </source>
</evidence>
<dbReference type="OrthoDB" id="9153755at2"/>
<dbReference type="EMBL" id="CP002771">
    <property type="protein sequence ID" value="AEF53789.1"/>
    <property type="molecule type" value="Genomic_DNA"/>
</dbReference>
<accession>F6CRM6</accession>
<gene>
    <name evidence="1" type="ordered locus">Mar181_0733</name>
</gene>